<sequence>MHHPPPRAPRALLLAASIVAVATGTKLSVLRSSFLWSGAELSEDRDKATPVCKAAFSKEEDNYCEELLWQCRDDAPRLVDCFKGMRKMFTFEVEKMGTVCADGWGIETSDSQAMFAKCYSWAAEVCRIRDIRQAGKGQVLQTVEKKERCLLTTMMHLTEWRQGMKECRKMGSLSIQSRGWTFWIDNGPQFITAKATRSTKFNAVKFVLLVAGTTLAFTNPAFIGGLVTAVAGKTVLASIPFVVEVLSALALIIHDDRKEERNGVLRGLCMLGGTLLSRIEAGDVEIIEDDDADLQAEVAAENESYSAWAQARDEARGCTK</sequence>
<feature type="transmembrane region" description="Helical" evidence="1">
    <location>
        <begin position="206"/>
        <end position="229"/>
    </location>
</feature>
<dbReference type="VEuPathDB" id="CryptoDB:Cvel_6055"/>
<evidence type="ECO:0000313" key="2">
    <source>
        <dbReference type="EMBL" id="CEM40836.1"/>
    </source>
</evidence>
<keyword evidence="1" id="KW-0812">Transmembrane</keyword>
<name>A0A0G4HAM2_9ALVE</name>
<gene>
    <name evidence="2" type="ORF">Cvel_6055</name>
</gene>
<evidence type="ECO:0000256" key="1">
    <source>
        <dbReference type="SAM" id="Phobius"/>
    </source>
</evidence>
<dbReference type="EMBL" id="CDMZ01002115">
    <property type="protein sequence ID" value="CEM40836.1"/>
    <property type="molecule type" value="Genomic_DNA"/>
</dbReference>
<accession>A0A0G4HAM2</accession>
<feature type="transmembrane region" description="Helical" evidence="1">
    <location>
        <begin position="235"/>
        <end position="253"/>
    </location>
</feature>
<reference evidence="2" key="1">
    <citation type="submission" date="2014-11" db="EMBL/GenBank/DDBJ databases">
        <authorList>
            <person name="Otto D Thomas"/>
            <person name="Naeem Raeece"/>
        </authorList>
    </citation>
    <scope>NUCLEOTIDE SEQUENCE</scope>
</reference>
<protein>
    <submittedName>
        <fullName evidence="2">Uncharacterized protein</fullName>
    </submittedName>
</protein>
<keyword evidence="1" id="KW-1133">Transmembrane helix</keyword>
<keyword evidence="1" id="KW-0472">Membrane</keyword>
<dbReference type="AlphaFoldDB" id="A0A0G4HAM2"/>
<proteinExistence type="predicted"/>
<organism evidence="2">
    <name type="scientific">Chromera velia CCMP2878</name>
    <dbReference type="NCBI Taxonomy" id="1169474"/>
    <lineage>
        <taxon>Eukaryota</taxon>
        <taxon>Sar</taxon>
        <taxon>Alveolata</taxon>
        <taxon>Colpodellida</taxon>
        <taxon>Chromeraceae</taxon>
        <taxon>Chromera</taxon>
    </lineage>
</organism>